<feature type="region of interest" description="Disordered" evidence="4">
    <location>
        <begin position="2161"/>
        <end position="2184"/>
    </location>
</feature>
<feature type="compositionally biased region" description="Polar residues" evidence="4">
    <location>
        <begin position="2092"/>
        <end position="2101"/>
    </location>
</feature>
<reference evidence="5" key="1">
    <citation type="submission" date="2018-07" db="EMBL/GenBank/DDBJ databases">
        <authorList>
            <person name="Quirk P.G."/>
            <person name="Krulwich T.A."/>
        </authorList>
    </citation>
    <scope>NUCLEOTIDE SEQUENCE</scope>
</reference>
<feature type="region of interest" description="Disordered" evidence="4">
    <location>
        <begin position="1915"/>
        <end position="1946"/>
    </location>
</feature>
<dbReference type="Gene3D" id="1.25.40.10">
    <property type="entry name" value="Tetratricopeptide repeat domain"/>
    <property type="match status" value="1"/>
</dbReference>
<dbReference type="InterPro" id="IPR011990">
    <property type="entry name" value="TPR-like_helical_dom_sf"/>
</dbReference>
<feature type="region of interest" description="Disordered" evidence="4">
    <location>
        <begin position="331"/>
        <end position="423"/>
    </location>
</feature>
<feature type="region of interest" description="Disordered" evidence="4">
    <location>
        <begin position="1972"/>
        <end position="2022"/>
    </location>
</feature>
<dbReference type="PANTHER" id="PTHR15502:SF7">
    <property type="entry name" value="CALCINEURIN-BINDING PROTEIN CABIN-1"/>
    <property type="match status" value="1"/>
</dbReference>
<dbReference type="OMA" id="EHACRYY"/>
<dbReference type="SUPFAM" id="SSF48452">
    <property type="entry name" value="TPR-like"/>
    <property type="match status" value="1"/>
</dbReference>
<dbReference type="InterPro" id="IPR033053">
    <property type="entry name" value="Hir3/CABIN1"/>
</dbReference>
<feature type="compositionally biased region" description="Low complexity" evidence="4">
    <location>
        <begin position="2340"/>
        <end position="2352"/>
    </location>
</feature>
<sequence length="2399" mass="271153">MLRIKALNDVDVSGNEEDTEKVTKEAEETIIVSEYLRALKLKSDGRKEHAIQLFSELLEAEAIDQVDEKCDKTKNKLFSVKYNTLRNLGFLYEELKEHEKALKYLLLSVNMDDTDVFTLNRIGYLALEINRPYLAQNAFEACQKLNPNHWPSMNGLLDALCQSQSIGAAYGQALHCFSRNASHRKAIDVLIEVNEDFPEMIPMLDKIYKKGDFCIERHHHSGNTKYFQGTSTENIEIETATCLDSTKFQLEHLDWMSLGTLIPQIYKEMTDNGNKLTQMFQLDDFYKEKPPEDFHIEGLSDLSPDDLSKNSFPEPSPGLFDLMNNEDLLEIPMTPGNNIAELNGEEDPGLDQNETPVVISDPQINDNETENMNGDNPDASQNESTIQSENTDTENGEKKVDGISNPEVSALKSDSKRRRRGSELTVLEQWGWHKNRRSNRKKVEQAPVEQIDPTINGFLRRILPQYFEKTFDTSSVLMETKNENNNEITATTNDNQTTSQNTLEEFNAQTKDCFDQFIAELRESSFDIFMLMQKYLKYLSSLWTHYMPENLRDVFSEIYEIYYTIFDYDNLNLLTDDELEFNVRIALFYLEIVINKNDKISVEIYKISTVLRFYVGFFLLNDVYLEFSSRLLWIFVWMNVNQNCFEKALDYLENLKSSIESRDTEFTLKLPNLDKCSNNLINIKVINDSITKIRRKISLRNTKAMYMAGEFDELCEVLKQSIYYSSSIKGDVAESLVLNIHGQIQMLLESFWCQEKYTECLKWMEKCLCFGVNEFLAAPVHHPRRKEWAETINFIFTYFETLLEQEGDEILYSLDDYLSRLVQTLTRVVTNQLDVLMENKSNQPHQINVRIPWIILYPIVQRTDDLNSITRKKALTLAQEGDGLNIHPIYYESMPNSVSLLFTSHDFLGRRKWCSRDDSKYLMKILDEITPRLRSPELEHSRDIIMEMLEQTTYCLYNYPPKKVRSKHIEEHDAKPINLSWERAIQLFDIYRPDNLPEFNSYKLESISTDLEQLLGKILDKMPKCLDISQFTSSIKDFINGSALILPSEMNIMPQRIQTIYYLRADFHFKNKDFGKASRFYISDLTLRPNRFDSWVGLSLSKSNKIENKLNSSESLNPKDFLEDAAKVMRCYEQCLRLNDKHRVVWIEFGNFTYNLHSYCSRLLKLRSDSLSSDELEYVEKKKKECLELTQNAFSNLIRLCNAVESKKTSENQDGSEDDDEEEGQDEKWLYYYMLGKISEKRKESPEKYLEHYLASAKYLYESSATYPIRINHSNPTNLAIEALEVFYRITASIIKYLEGHENIKRSEVKIFNRVLKEVANSPFAFNRAKIRTPAIKRKIGENSSSAVMTPSTSQNLTVTENGNSPKVPRLDGDESVKSAPALTESKHDVEVKDAENITKTLVNGIEKLSNGTSSPIDPKLKQLRKTEQISRRGSQESSNTTTSASSKTSSSSGSGSSSSSDSDSDSDSDSTDDDDASKKDDQPLKQSELDALYKICIKNLEECVTRFPEHYKSIYRLVNHFLNATGETKSLENCRQLLLSTYKTTLGSQITGLFTERKSNNFFNGIWRIPVTEIDRPGNFSSHLSKCVTLLIDVLKQLCDHEILFDLAVHLNRTPDADKKYLKDTERNELFQKAIMYCVASFRSVLKKHVEAKNDAAILNLLLDIFKAHRKSIKYMNQKDSLFGTVMTEVYKAYVEDKVELPENAHLVDLAVKLCEHEIKYRKYQEKLAAEGGNAENIGAGPMRATSGENPFIPGVTKPRKSIDKTPKVSVSSANSNTIPNISPSKIPSLLQTIDIAKLQELHNNPISQTTSPGSPTSSGTSAYKESMNALAEMMRAQSALNALNPFAGTGLSPMDTINFLSLLQQSNMYSQLSALNSMTSAPNFNQFLNKQMQEWMATGMNSLSMAMSPSISPISGKMAQQRKDPSNMTTNNNNNKKEKKEKKMKNLDAQLKQNSMSLLKDIAMKSGVSVMPVSSQPAKNSMNPNNTNKKSNASDLPKPKKRKIDSGQAKSINFSPAGLPQMSFSDIVKQLPNDLPKSLSITPSSSASTGTSNKILSSSSGLTISPSKMHQPTNIISPVKTSSLTVTAVNSNQTNSSSAKPKQKQPKQQKQLNQAQYKNIPALNALPSISLIPEAAKQTVNSPFQLEFAKQMTLSASIDLTQSPTGKKGRDSPKNYNQSKKSMSNLAANSSVFNPNLISSLKLPEISVSPVLSTHSSASPSPGGSGGSKPGTPNSGSSRTNPVPARSSPLISNKKTSNNYGSNFPSTINSNSNTNFKTKQNFPSGLEISSHASQPTKTLQQILAEKQRANQSRSNQSQPNIPSTKSNKIDTSRMNNFQSGSIQGQGIPGSNHGGTNQFQQKKNEMSQNTKTNYTNNSSSKKQKKPEPPPVDIIVLDD</sequence>
<keyword evidence="3" id="KW-0802">TPR repeat</keyword>
<feature type="compositionally biased region" description="Acidic residues" evidence="4">
    <location>
        <begin position="1463"/>
        <end position="1476"/>
    </location>
</feature>
<feature type="compositionally biased region" description="Polar residues" evidence="4">
    <location>
        <begin position="2292"/>
        <end position="2303"/>
    </location>
</feature>
<accession>A0A336LS40</accession>
<evidence type="ECO:0000256" key="2">
    <source>
        <dbReference type="ARBA" id="ARBA00023242"/>
    </source>
</evidence>
<name>A0A336LS40_CULSO</name>
<dbReference type="PANTHER" id="PTHR15502">
    <property type="entry name" value="CALCINEURIN-BINDING PROTEIN CABIN 1-RELATED"/>
    <property type="match status" value="1"/>
</dbReference>
<dbReference type="SMART" id="SM00028">
    <property type="entry name" value="TPR"/>
    <property type="match status" value="4"/>
</dbReference>
<organism evidence="5">
    <name type="scientific">Culicoides sonorensis</name>
    <name type="common">Biting midge</name>
    <dbReference type="NCBI Taxonomy" id="179676"/>
    <lineage>
        <taxon>Eukaryota</taxon>
        <taxon>Metazoa</taxon>
        <taxon>Ecdysozoa</taxon>
        <taxon>Arthropoda</taxon>
        <taxon>Hexapoda</taxon>
        <taxon>Insecta</taxon>
        <taxon>Pterygota</taxon>
        <taxon>Neoptera</taxon>
        <taxon>Endopterygota</taxon>
        <taxon>Diptera</taxon>
        <taxon>Nematocera</taxon>
        <taxon>Chironomoidea</taxon>
        <taxon>Ceratopogonidae</taxon>
        <taxon>Ceratopogoninae</taxon>
        <taxon>Culicoides</taxon>
        <taxon>Monoculicoides</taxon>
    </lineage>
</organism>
<keyword evidence="2" id="KW-0539">Nucleus</keyword>
<evidence type="ECO:0000256" key="4">
    <source>
        <dbReference type="SAM" id="MobiDB-lite"/>
    </source>
</evidence>
<gene>
    <name evidence="5" type="primary">CSON002665</name>
</gene>
<feature type="compositionally biased region" description="Low complexity" evidence="4">
    <location>
        <begin position="2214"/>
        <end position="2224"/>
    </location>
</feature>
<evidence type="ECO:0000256" key="1">
    <source>
        <dbReference type="ARBA" id="ARBA00004123"/>
    </source>
</evidence>
<feature type="compositionally biased region" description="Polar residues" evidence="4">
    <location>
        <begin position="1343"/>
        <end position="1365"/>
    </location>
</feature>
<feature type="region of interest" description="Disordered" evidence="4">
    <location>
        <begin position="1740"/>
        <end position="1778"/>
    </location>
</feature>
<feature type="compositionally biased region" description="Polar residues" evidence="4">
    <location>
        <begin position="2251"/>
        <end position="2285"/>
    </location>
</feature>
<dbReference type="GO" id="GO:0031491">
    <property type="term" value="F:nucleosome binding"/>
    <property type="evidence" value="ECO:0007669"/>
    <property type="project" value="TreeGrafter"/>
</dbReference>
<feature type="region of interest" description="Disordered" evidence="4">
    <location>
        <begin position="293"/>
        <end position="316"/>
    </location>
</feature>
<protein>
    <submittedName>
        <fullName evidence="5">CSON002665 protein</fullName>
    </submittedName>
</protein>
<feature type="compositionally biased region" description="Low complexity" evidence="4">
    <location>
        <begin position="2368"/>
        <end position="2381"/>
    </location>
</feature>
<comment type="subcellular location">
    <subcellularLocation>
        <location evidence="1">Nucleus</location>
    </subcellularLocation>
</comment>
<dbReference type="PROSITE" id="PS50005">
    <property type="entry name" value="TPR"/>
    <property type="match status" value="1"/>
</dbReference>
<feature type="compositionally biased region" description="Low complexity" evidence="4">
    <location>
        <begin position="1438"/>
        <end position="1462"/>
    </location>
</feature>
<feature type="region of interest" description="Disordered" evidence="4">
    <location>
        <begin position="2092"/>
        <end position="2115"/>
    </location>
</feature>
<feature type="compositionally biased region" description="Basic and acidic residues" evidence="4">
    <location>
        <begin position="1419"/>
        <end position="1435"/>
    </location>
</feature>
<feature type="compositionally biased region" description="Low complexity" evidence="4">
    <location>
        <begin position="2311"/>
        <end position="2325"/>
    </location>
</feature>
<dbReference type="InterPro" id="IPR019734">
    <property type="entry name" value="TPR_rpt"/>
</dbReference>
<feature type="region of interest" description="Disordered" evidence="4">
    <location>
        <begin position="1408"/>
        <end position="1485"/>
    </location>
</feature>
<proteinExistence type="predicted"/>
<dbReference type="GO" id="GO:0005634">
    <property type="term" value="C:nucleus"/>
    <property type="evidence" value="ECO:0007669"/>
    <property type="project" value="UniProtKB-SubCell"/>
</dbReference>
<feature type="region of interest" description="Disordered" evidence="4">
    <location>
        <begin position="2214"/>
        <end position="2399"/>
    </location>
</feature>
<evidence type="ECO:0000313" key="5">
    <source>
        <dbReference type="EMBL" id="SSX20832.1"/>
    </source>
</evidence>
<feature type="compositionally biased region" description="Polar residues" evidence="4">
    <location>
        <begin position="362"/>
        <end position="390"/>
    </location>
</feature>
<feature type="repeat" description="TPR" evidence="3">
    <location>
        <begin position="82"/>
        <end position="115"/>
    </location>
</feature>
<evidence type="ECO:0000256" key="3">
    <source>
        <dbReference type="PROSITE-ProRule" id="PRU00339"/>
    </source>
</evidence>
<dbReference type="EMBL" id="UFQT01000144">
    <property type="protein sequence ID" value="SSX20832.1"/>
    <property type="molecule type" value="Genomic_DNA"/>
</dbReference>
<dbReference type="GO" id="GO:0006325">
    <property type="term" value="P:chromatin organization"/>
    <property type="evidence" value="ECO:0007669"/>
    <property type="project" value="InterPro"/>
</dbReference>
<dbReference type="VEuPathDB" id="VectorBase:CSON002665"/>
<feature type="region of interest" description="Disordered" evidence="4">
    <location>
        <begin position="1343"/>
        <end position="1392"/>
    </location>
</feature>
<feature type="compositionally biased region" description="Polar residues" evidence="4">
    <location>
        <begin position="1974"/>
        <end position="1996"/>
    </location>
</feature>